<dbReference type="Pfam" id="PF00173">
    <property type="entry name" value="Cyt-b5"/>
    <property type="match status" value="1"/>
</dbReference>
<dbReference type="Gene3D" id="3.10.120.10">
    <property type="entry name" value="Cytochrome b5-like heme/steroid binding domain"/>
    <property type="match status" value="1"/>
</dbReference>
<protein>
    <recommendedName>
        <fullName evidence="4">Cytochrome b5 heme-binding domain-containing protein</fullName>
    </recommendedName>
</protein>
<proteinExistence type="inferred from homology"/>
<feature type="signal peptide" evidence="3">
    <location>
        <begin position="1"/>
        <end position="22"/>
    </location>
</feature>
<evidence type="ECO:0000259" key="4">
    <source>
        <dbReference type="SMART" id="SM01117"/>
    </source>
</evidence>
<feature type="region of interest" description="Disordered" evidence="2">
    <location>
        <begin position="228"/>
        <end position="249"/>
    </location>
</feature>
<organism evidence="5">
    <name type="scientific">Entomoneis paludosa</name>
    <dbReference type="NCBI Taxonomy" id="265537"/>
    <lineage>
        <taxon>Eukaryota</taxon>
        <taxon>Sar</taxon>
        <taxon>Stramenopiles</taxon>
        <taxon>Ochrophyta</taxon>
        <taxon>Bacillariophyta</taxon>
        <taxon>Bacillariophyceae</taxon>
        <taxon>Bacillariophycidae</taxon>
        <taxon>Entomoneidaceae</taxon>
        <taxon>Entomoneis</taxon>
    </lineage>
</organism>
<keyword evidence="3" id="KW-0732">Signal</keyword>
<evidence type="ECO:0000256" key="1">
    <source>
        <dbReference type="ARBA" id="ARBA00038357"/>
    </source>
</evidence>
<evidence type="ECO:0000313" key="5">
    <source>
        <dbReference type="EMBL" id="CAD9993331.1"/>
    </source>
</evidence>
<dbReference type="InterPro" id="IPR001199">
    <property type="entry name" value="Cyt_B5-like_heme/steroid-bd"/>
</dbReference>
<dbReference type="EMBL" id="HBHT01039150">
    <property type="protein sequence ID" value="CAD9993331.1"/>
    <property type="molecule type" value="Transcribed_RNA"/>
</dbReference>
<feature type="chain" id="PRO_5031487139" description="Cytochrome b5 heme-binding domain-containing protein" evidence="3">
    <location>
        <begin position="23"/>
        <end position="249"/>
    </location>
</feature>
<gene>
    <name evidence="5" type="ORF">APAL1065_LOCUS26317</name>
</gene>
<feature type="domain" description="Cytochrome b5 heme-binding" evidence="4">
    <location>
        <begin position="93"/>
        <end position="208"/>
    </location>
</feature>
<evidence type="ECO:0000256" key="3">
    <source>
        <dbReference type="SAM" id="SignalP"/>
    </source>
</evidence>
<reference evidence="5" key="1">
    <citation type="submission" date="2021-01" db="EMBL/GenBank/DDBJ databases">
        <authorList>
            <person name="Corre E."/>
            <person name="Pelletier E."/>
            <person name="Niang G."/>
            <person name="Scheremetjew M."/>
            <person name="Finn R."/>
            <person name="Kale V."/>
            <person name="Holt S."/>
            <person name="Cochrane G."/>
            <person name="Meng A."/>
            <person name="Brown T."/>
            <person name="Cohen L."/>
        </authorList>
    </citation>
    <scope>NUCLEOTIDE SEQUENCE</scope>
    <source>
        <strain evidence="5">CCMP125</strain>
    </source>
</reference>
<accession>A0A7S2YSU0</accession>
<dbReference type="SUPFAM" id="SSF55856">
    <property type="entry name" value="Cytochrome b5-like heme/steroid binding domain"/>
    <property type="match status" value="1"/>
</dbReference>
<dbReference type="InterPro" id="IPR050577">
    <property type="entry name" value="MAPR/NEUFC/NENF-like"/>
</dbReference>
<name>A0A7S2YSU0_9STRA</name>
<dbReference type="InterPro" id="IPR036400">
    <property type="entry name" value="Cyt_B5-like_heme/steroid_sf"/>
</dbReference>
<dbReference type="PANTHER" id="PTHR10281:SF76">
    <property type="entry name" value="CALCUTTA CUP-RELATED"/>
    <property type="match status" value="1"/>
</dbReference>
<comment type="similarity">
    <text evidence="1">Belongs to the cytochrome b5 family. MAPR subfamily.</text>
</comment>
<dbReference type="SMART" id="SM01117">
    <property type="entry name" value="Cyt-b5"/>
    <property type="match status" value="1"/>
</dbReference>
<dbReference type="GO" id="GO:0016020">
    <property type="term" value="C:membrane"/>
    <property type="evidence" value="ECO:0007669"/>
    <property type="project" value="TreeGrafter"/>
</dbReference>
<sequence>MIMPLWIRPLLIAAASFGGLRALVKSKEPEIDRFLMRLFRDLGRYKAYKRRHATSQKQYALMSILLHQDDPLQDFLRNDASGEQEDESNLPTYTLEELYELGNGSLTKPLSDQNDNDEEEETPQLLISIYGRVYDVSLGSKFYGPDGPYSLFAGHDITYALSTGCRTTDCVNQLDYATSLTTKDQEEGKRWLSFFHLHDKYPLVGKLEDGENGNHFQTLLNQLLQEVEQEQQQSDSENKPKMPPIMMMN</sequence>
<dbReference type="GO" id="GO:0012505">
    <property type="term" value="C:endomembrane system"/>
    <property type="evidence" value="ECO:0007669"/>
    <property type="project" value="TreeGrafter"/>
</dbReference>
<dbReference type="PANTHER" id="PTHR10281">
    <property type="entry name" value="MEMBRANE-ASSOCIATED PROGESTERONE RECEPTOR COMPONENT-RELATED"/>
    <property type="match status" value="1"/>
</dbReference>
<dbReference type="AlphaFoldDB" id="A0A7S2YSU0"/>
<evidence type="ECO:0000256" key="2">
    <source>
        <dbReference type="SAM" id="MobiDB-lite"/>
    </source>
</evidence>